<dbReference type="WBParaSite" id="GPUH_0000720401-mRNA-1">
    <property type="protein sequence ID" value="GPUH_0000720401-mRNA-1"/>
    <property type="gene ID" value="GPUH_0000720401"/>
</dbReference>
<reference evidence="1 2" key="2">
    <citation type="submission" date="2018-11" db="EMBL/GenBank/DDBJ databases">
        <authorList>
            <consortium name="Pathogen Informatics"/>
        </authorList>
    </citation>
    <scope>NUCLEOTIDE SEQUENCE [LARGE SCALE GENOMIC DNA]</scope>
</reference>
<dbReference type="AlphaFoldDB" id="A0A183DEQ4"/>
<evidence type="ECO:0000313" key="3">
    <source>
        <dbReference type="WBParaSite" id="GPUH_0000720401-mRNA-1"/>
    </source>
</evidence>
<sequence length="77" mass="8801">MVRHRCRTICAVEFDSLQKALLDAQSCSLSTPTDDLHGNDLFVITAMSNFCGYKYPLEVIDQIHLWRPGITFTRLNL</sequence>
<dbReference type="EMBL" id="UYRT01018253">
    <property type="protein sequence ID" value="VDK57570.1"/>
    <property type="molecule type" value="Genomic_DNA"/>
</dbReference>
<dbReference type="Proteomes" id="UP000271098">
    <property type="component" value="Unassembled WGS sequence"/>
</dbReference>
<keyword evidence="2" id="KW-1185">Reference proteome</keyword>
<gene>
    <name evidence="1" type="ORF">GPUH_LOCUS7198</name>
</gene>
<reference evidence="3" key="1">
    <citation type="submission" date="2016-06" db="UniProtKB">
        <authorList>
            <consortium name="WormBaseParasite"/>
        </authorList>
    </citation>
    <scope>IDENTIFICATION</scope>
</reference>
<proteinExistence type="predicted"/>
<evidence type="ECO:0000313" key="1">
    <source>
        <dbReference type="EMBL" id="VDK57570.1"/>
    </source>
</evidence>
<accession>A0A183DEQ4</accession>
<evidence type="ECO:0000313" key="2">
    <source>
        <dbReference type="Proteomes" id="UP000271098"/>
    </source>
</evidence>
<name>A0A183DEQ4_9BILA</name>
<dbReference type="OrthoDB" id="420046at2759"/>
<protein>
    <submittedName>
        <fullName evidence="3">Peptidase S1 domain-containing protein</fullName>
    </submittedName>
</protein>
<organism evidence="3">
    <name type="scientific">Gongylonema pulchrum</name>
    <dbReference type="NCBI Taxonomy" id="637853"/>
    <lineage>
        <taxon>Eukaryota</taxon>
        <taxon>Metazoa</taxon>
        <taxon>Ecdysozoa</taxon>
        <taxon>Nematoda</taxon>
        <taxon>Chromadorea</taxon>
        <taxon>Rhabditida</taxon>
        <taxon>Spirurina</taxon>
        <taxon>Spiruromorpha</taxon>
        <taxon>Spiruroidea</taxon>
        <taxon>Gongylonematidae</taxon>
        <taxon>Gongylonema</taxon>
    </lineage>
</organism>